<evidence type="ECO:0000256" key="4">
    <source>
        <dbReference type="ARBA" id="ARBA00022679"/>
    </source>
</evidence>
<comment type="subcellular location">
    <subcellularLocation>
        <location evidence="1 10">Golgi apparatus membrane</location>
        <topology evidence="1 10">Single-pass type II membrane protein</topology>
    </subcellularLocation>
</comment>
<reference evidence="12" key="1">
    <citation type="submission" date="2016-11" db="UniProtKB">
        <authorList>
            <consortium name="WormBaseParasite"/>
        </authorList>
    </citation>
    <scope>IDENTIFICATION</scope>
</reference>
<organism evidence="11 12">
    <name type="scientific">Caenorhabditis tropicalis</name>
    <dbReference type="NCBI Taxonomy" id="1561998"/>
    <lineage>
        <taxon>Eukaryota</taxon>
        <taxon>Metazoa</taxon>
        <taxon>Ecdysozoa</taxon>
        <taxon>Nematoda</taxon>
        <taxon>Chromadorea</taxon>
        <taxon>Rhabditida</taxon>
        <taxon>Rhabditina</taxon>
        <taxon>Rhabditomorpha</taxon>
        <taxon>Rhabditoidea</taxon>
        <taxon>Rhabditidae</taxon>
        <taxon>Peloderinae</taxon>
        <taxon>Caenorhabditis</taxon>
    </lineage>
</organism>
<proteinExistence type="inferred from homology"/>
<dbReference type="Proteomes" id="UP000095282">
    <property type="component" value="Unplaced"/>
</dbReference>
<keyword evidence="3 10" id="KW-0328">Glycosyltransferase</keyword>
<evidence type="ECO:0000256" key="7">
    <source>
        <dbReference type="ARBA" id="ARBA00022989"/>
    </source>
</evidence>
<dbReference type="Gene3D" id="3.90.550.50">
    <property type="match status" value="1"/>
</dbReference>
<dbReference type="GO" id="GO:0006493">
    <property type="term" value="P:protein O-linked glycosylation"/>
    <property type="evidence" value="ECO:0007669"/>
    <property type="project" value="TreeGrafter"/>
</dbReference>
<sequence>MFISFRKSRKGFRYLDGNDLSNMVINCFYDKGRVLSTAERVCIHKEWNQSPEVKETSDLGSTFLISFSDVQKNVEWIHLPQIETNENSEILMIVLSRTDNFGRRNVLRKTWMNKNNSKMIGDGRMKALFLVGIVPGDEKLKYMMMEEAKLYKDLIIVDLNDQYTTLTYKTITLLLFGINKAAQFQLIGKIDEDVMFFPDEIIPLMDRKLIETESPSIYGEIVPEGGIVNHEKNERWYVPESSFKCKKYPSYLSGPFYLLTKYAATQILSATKHRNFISVEDVFITGILADDVGVIKKNLPGLFMLPETNVDEEGKNVLAWHTSKNNDDFLRFFNIKLVQNSIKRI</sequence>
<keyword evidence="4" id="KW-0808">Transferase</keyword>
<evidence type="ECO:0000256" key="6">
    <source>
        <dbReference type="ARBA" id="ARBA00022968"/>
    </source>
</evidence>
<keyword evidence="9" id="KW-0472">Membrane</keyword>
<dbReference type="AlphaFoldDB" id="A0A1I7TP77"/>
<dbReference type="WBParaSite" id="Csp11.Scaffold629.g10401.t2">
    <property type="protein sequence ID" value="Csp11.Scaffold629.g10401.t2"/>
    <property type="gene ID" value="Csp11.Scaffold629.g10401"/>
</dbReference>
<keyword evidence="5" id="KW-0812">Transmembrane</keyword>
<dbReference type="PANTHER" id="PTHR11214">
    <property type="entry name" value="BETA-1,3-N-ACETYLGLUCOSAMINYLTRANSFERASE"/>
    <property type="match status" value="1"/>
</dbReference>
<evidence type="ECO:0000256" key="1">
    <source>
        <dbReference type="ARBA" id="ARBA00004323"/>
    </source>
</evidence>
<protein>
    <recommendedName>
        <fullName evidence="10">Hexosyltransferase</fullName>
        <ecNumber evidence="10">2.4.1.-</ecNumber>
    </recommendedName>
</protein>
<evidence type="ECO:0000256" key="3">
    <source>
        <dbReference type="ARBA" id="ARBA00022676"/>
    </source>
</evidence>
<evidence type="ECO:0000256" key="2">
    <source>
        <dbReference type="ARBA" id="ARBA00008661"/>
    </source>
</evidence>
<keyword evidence="7" id="KW-1133">Transmembrane helix</keyword>
<evidence type="ECO:0000256" key="5">
    <source>
        <dbReference type="ARBA" id="ARBA00022692"/>
    </source>
</evidence>
<keyword evidence="11" id="KW-1185">Reference proteome</keyword>
<keyword evidence="6" id="KW-0735">Signal-anchor</keyword>
<dbReference type="PANTHER" id="PTHR11214:SF391">
    <property type="entry name" value="BETA-1,3-GALACTOSYLTRANSFERASE BRE-2-RELATED"/>
    <property type="match status" value="1"/>
</dbReference>
<evidence type="ECO:0000256" key="10">
    <source>
        <dbReference type="RuleBase" id="RU363063"/>
    </source>
</evidence>
<keyword evidence="8 10" id="KW-0333">Golgi apparatus</keyword>
<evidence type="ECO:0000256" key="9">
    <source>
        <dbReference type="ARBA" id="ARBA00023136"/>
    </source>
</evidence>
<name>A0A1I7TP77_9PELO</name>
<dbReference type="GO" id="GO:0000139">
    <property type="term" value="C:Golgi membrane"/>
    <property type="evidence" value="ECO:0007669"/>
    <property type="project" value="UniProtKB-SubCell"/>
</dbReference>
<dbReference type="Pfam" id="PF01762">
    <property type="entry name" value="Galactosyl_T"/>
    <property type="match status" value="1"/>
</dbReference>
<dbReference type="EC" id="2.4.1.-" evidence="10"/>
<evidence type="ECO:0000256" key="8">
    <source>
        <dbReference type="ARBA" id="ARBA00023034"/>
    </source>
</evidence>
<comment type="similarity">
    <text evidence="2 10">Belongs to the glycosyltransferase 31 family.</text>
</comment>
<dbReference type="eggNOG" id="KOG2287">
    <property type="taxonomic scope" value="Eukaryota"/>
</dbReference>
<evidence type="ECO:0000313" key="12">
    <source>
        <dbReference type="WBParaSite" id="Csp11.Scaffold629.g10401.t2"/>
    </source>
</evidence>
<dbReference type="STRING" id="1561998.A0A1I7TP77"/>
<dbReference type="InterPro" id="IPR002659">
    <property type="entry name" value="Glyco_trans_31"/>
</dbReference>
<accession>A0A1I7TP77</accession>
<dbReference type="GO" id="GO:0016758">
    <property type="term" value="F:hexosyltransferase activity"/>
    <property type="evidence" value="ECO:0007669"/>
    <property type="project" value="InterPro"/>
</dbReference>
<evidence type="ECO:0000313" key="11">
    <source>
        <dbReference type="Proteomes" id="UP000095282"/>
    </source>
</evidence>